<dbReference type="SUPFAM" id="SSF55874">
    <property type="entry name" value="ATPase domain of HSP90 chaperone/DNA topoisomerase II/histidine kinase"/>
    <property type="match status" value="1"/>
</dbReference>
<dbReference type="SMART" id="SM00388">
    <property type="entry name" value="HisKA"/>
    <property type="match status" value="1"/>
</dbReference>
<dbReference type="SUPFAM" id="SSF55781">
    <property type="entry name" value="GAF domain-like"/>
    <property type="match status" value="1"/>
</dbReference>
<name>A0A0J6T4Z0_9HYPH</name>
<feature type="domain" description="Histidine kinase" evidence="5">
    <location>
        <begin position="458"/>
        <end position="680"/>
    </location>
</feature>
<dbReference type="InterPro" id="IPR004358">
    <property type="entry name" value="Sig_transdc_His_kin-like_C"/>
</dbReference>
<dbReference type="Pfam" id="PF00512">
    <property type="entry name" value="HisKA"/>
    <property type="match status" value="1"/>
</dbReference>
<dbReference type="InterPro" id="IPR011006">
    <property type="entry name" value="CheY-like_superfamily"/>
</dbReference>
<dbReference type="InterPro" id="IPR003594">
    <property type="entry name" value="HATPase_dom"/>
</dbReference>
<dbReference type="PANTHER" id="PTHR43065:SF42">
    <property type="entry name" value="TWO-COMPONENT SENSOR PPRA"/>
    <property type="match status" value="1"/>
</dbReference>
<dbReference type="Proteomes" id="UP000035955">
    <property type="component" value="Unassembled WGS sequence"/>
</dbReference>
<dbReference type="SUPFAM" id="SSF47384">
    <property type="entry name" value="Homodimeric domain of signal transducing histidine kinase"/>
    <property type="match status" value="1"/>
</dbReference>
<dbReference type="InterPro" id="IPR005467">
    <property type="entry name" value="His_kinase_dom"/>
</dbReference>
<evidence type="ECO:0000259" key="6">
    <source>
        <dbReference type="PROSITE" id="PS50110"/>
    </source>
</evidence>
<comment type="caution">
    <text evidence="4">Lacks conserved residue(s) required for the propagation of feature annotation.</text>
</comment>
<dbReference type="InterPro" id="IPR036890">
    <property type="entry name" value="HATPase_C_sf"/>
</dbReference>
<dbReference type="Gene3D" id="3.40.50.2300">
    <property type="match status" value="1"/>
</dbReference>
<dbReference type="PRINTS" id="PR00344">
    <property type="entry name" value="BCTRLSENSOR"/>
</dbReference>
<reference evidence="7 8" key="1">
    <citation type="submission" date="2015-03" db="EMBL/GenBank/DDBJ databases">
        <title>Genome sequencing of Methylobacterium variabile DSM 16961.</title>
        <authorList>
            <person name="Chaudhry V."/>
            <person name="Patil P.B."/>
        </authorList>
    </citation>
    <scope>NUCLEOTIDE SEQUENCE [LARGE SCALE GENOMIC DNA]</scope>
    <source>
        <strain evidence="7 8">DSM 16961</strain>
    </source>
</reference>
<evidence type="ECO:0000256" key="1">
    <source>
        <dbReference type="ARBA" id="ARBA00000085"/>
    </source>
</evidence>
<dbReference type="InterPro" id="IPR003661">
    <property type="entry name" value="HisK_dim/P_dom"/>
</dbReference>
<dbReference type="GO" id="GO:0000155">
    <property type="term" value="F:phosphorelay sensor kinase activity"/>
    <property type="evidence" value="ECO:0007669"/>
    <property type="project" value="InterPro"/>
</dbReference>
<sequence length="822" mass="88514">MKSYGIATIVLGSALLFAAYTLTRDLMPDSGAHQRTLAVFLRSFLADARLRREVLQAQVGVAVNYDVLNDQIATLRDGAAELRAVAPMAFGSHAGAIVGALEQFAENIAAKEDLVEQFKSTSALVQNSNQIFSYVVGELSGESASKDAPLANGVLHSAIALTTFAHRPDRETEAKARSALDALASLPVDRQDGDRLKTLLRHGTLLIDLIPRIDDLTARIERTDLYDAIWLLRSSYLDAYAERERMAGHVQLLLFGSALLLALYNIRLLYQLARSATRLEQRLSLEQTAATISRHLLSLPWKRTAQGIGYGLERLARQIGGDTAQMLIVDAGGRVEAAYCWPATVEPLTAGDIGHLLDRGSAPAGQDESFSVVPGADHPNALLRFPLQGPGDLTGYLVITRKAGRARIELDDRILLNLVGDIFRSALERLHQEEERQKLQVQLARAQRLEALGTLASSVVHEFSNILGAIRGHAELAGDKLAEDGPPRDHIAQILVGSARAQAVIDKVLTFGRRRSDHRHPFDASDALAEALTLLSASVPDTIAFRREIDAGIMLDGDVTEFQQIVLNLCTNAVHAMGGKGEIGISLATVDLDGGEARPGARLSPGRYARLRVEDTGSGIPPGVMDRIFEPFFTTKGAGAGTGLGLSTVHDIVAAWTGGIDVSSTPGRGTRMQVYLPVAAEHERGTLGSGLVRGSGEAVLLVERDPDRLRRDEEMIAALGYEPVGFSDGSRALAAFRSRPERFGIAIVEADAGTGLDLPRALAAIRADFRVLVMAETEAIHHVVEAQTCDVRDIISAPLSVNQIAGLIASRLSRHPARSRPE</sequence>
<comment type="catalytic activity">
    <reaction evidence="1">
        <text>ATP + protein L-histidine = ADP + protein N-phospho-L-histidine.</text>
        <dbReference type="EC" id="2.7.13.3"/>
    </reaction>
</comment>
<evidence type="ECO:0000259" key="5">
    <source>
        <dbReference type="PROSITE" id="PS50109"/>
    </source>
</evidence>
<dbReference type="PROSITE" id="PS50109">
    <property type="entry name" value="HIS_KIN"/>
    <property type="match status" value="1"/>
</dbReference>
<dbReference type="PATRIC" id="fig|298794.3.peg.5561"/>
<gene>
    <name evidence="7" type="ORF">VQ02_06815</name>
</gene>
<keyword evidence="8" id="KW-1185">Reference proteome</keyword>
<dbReference type="EC" id="2.7.13.3" evidence="2"/>
<dbReference type="PROSITE" id="PS50110">
    <property type="entry name" value="RESPONSE_REGULATORY"/>
    <property type="match status" value="1"/>
</dbReference>
<dbReference type="InterPro" id="IPR045812">
    <property type="entry name" value="DAHL"/>
</dbReference>
<protein>
    <recommendedName>
        <fullName evidence="2">histidine kinase</fullName>
        <ecNumber evidence="2">2.7.13.3</ecNumber>
    </recommendedName>
</protein>
<dbReference type="AlphaFoldDB" id="A0A0J6T4Z0"/>
<keyword evidence="3" id="KW-0597">Phosphoprotein</keyword>
<evidence type="ECO:0000256" key="3">
    <source>
        <dbReference type="ARBA" id="ARBA00022553"/>
    </source>
</evidence>
<dbReference type="Pfam" id="PF19443">
    <property type="entry name" value="DAHL"/>
    <property type="match status" value="1"/>
</dbReference>
<dbReference type="PANTHER" id="PTHR43065">
    <property type="entry name" value="SENSOR HISTIDINE KINASE"/>
    <property type="match status" value="1"/>
</dbReference>
<dbReference type="Gene3D" id="1.10.287.130">
    <property type="match status" value="1"/>
</dbReference>
<evidence type="ECO:0000313" key="7">
    <source>
        <dbReference type="EMBL" id="KMO40882.1"/>
    </source>
</evidence>
<evidence type="ECO:0000256" key="4">
    <source>
        <dbReference type="PROSITE-ProRule" id="PRU00169"/>
    </source>
</evidence>
<dbReference type="SUPFAM" id="SSF52172">
    <property type="entry name" value="CheY-like"/>
    <property type="match status" value="1"/>
</dbReference>
<dbReference type="RefSeq" id="WP_048443406.1">
    <property type="nucleotide sequence ID" value="NZ_LABY01000040.1"/>
</dbReference>
<dbReference type="Pfam" id="PF02518">
    <property type="entry name" value="HATPase_c"/>
    <property type="match status" value="1"/>
</dbReference>
<dbReference type="InterPro" id="IPR001789">
    <property type="entry name" value="Sig_transdc_resp-reg_receiver"/>
</dbReference>
<evidence type="ECO:0000256" key="2">
    <source>
        <dbReference type="ARBA" id="ARBA00012438"/>
    </source>
</evidence>
<evidence type="ECO:0000313" key="8">
    <source>
        <dbReference type="Proteomes" id="UP000035955"/>
    </source>
</evidence>
<accession>A0A0J6T4Z0</accession>
<dbReference type="InterPro" id="IPR036097">
    <property type="entry name" value="HisK_dim/P_sf"/>
</dbReference>
<organism evidence="7 8">
    <name type="scientific">Methylobacterium variabile</name>
    <dbReference type="NCBI Taxonomy" id="298794"/>
    <lineage>
        <taxon>Bacteria</taxon>
        <taxon>Pseudomonadati</taxon>
        <taxon>Pseudomonadota</taxon>
        <taxon>Alphaproteobacteria</taxon>
        <taxon>Hyphomicrobiales</taxon>
        <taxon>Methylobacteriaceae</taxon>
        <taxon>Methylobacterium</taxon>
    </lineage>
</organism>
<proteinExistence type="predicted"/>
<dbReference type="CDD" id="cd00082">
    <property type="entry name" value="HisKA"/>
    <property type="match status" value="1"/>
</dbReference>
<comment type="caution">
    <text evidence="7">The sequence shown here is derived from an EMBL/GenBank/DDBJ whole genome shotgun (WGS) entry which is preliminary data.</text>
</comment>
<dbReference type="OrthoDB" id="7533341at2"/>
<dbReference type="SMART" id="SM00387">
    <property type="entry name" value="HATPase_c"/>
    <property type="match status" value="1"/>
</dbReference>
<dbReference type="Gene3D" id="3.30.565.10">
    <property type="entry name" value="Histidine kinase-like ATPase, C-terminal domain"/>
    <property type="match status" value="1"/>
</dbReference>
<dbReference type="EMBL" id="LABY01000040">
    <property type="protein sequence ID" value="KMO40882.1"/>
    <property type="molecule type" value="Genomic_DNA"/>
</dbReference>
<feature type="domain" description="Response regulatory" evidence="6">
    <location>
        <begin position="698"/>
        <end position="812"/>
    </location>
</feature>